<dbReference type="InterPro" id="IPR001128">
    <property type="entry name" value="Cyt_P450"/>
</dbReference>
<evidence type="ECO:0000313" key="1">
    <source>
        <dbReference type="EMBL" id="KAF9680181.1"/>
    </source>
</evidence>
<accession>A0A835N0F6</accession>
<dbReference type="AlphaFoldDB" id="A0A835N0F6"/>
<dbReference type="Gene3D" id="1.10.630.10">
    <property type="entry name" value="Cytochrome P450"/>
    <property type="match status" value="1"/>
</dbReference>
<dbReference type="InterPro" id="IPR036396">
    <property type="entry name" value="Cyt_P450_sf"/>
</dbReference>
<gene>
    <name evidence="1" type="ORF">SADUNF_Sadunf06G0094500</name>
</gene>
<reference evidence="1 2" key="1">
    <citation type="submission" date="2020-10" db="EMBL/GenBank/DDBJ databases">
        <title>Plant Genome Project.</title>
        <authorList>
            <person name="Zhang R.-G."/>
        </authorList>
    </citation>
    <scope>NUCLEOTIDE SEQUENCE [LARGE SCALE GENOMIC DNA]</scope>
    <source>
        <strain evidence="1">FAFU-HL-1</strain>
        <tissue evidence="1">Leaf</tissue>
    </source>
</reference>
<comment type="caution">
    <text evidence="1">The sequence shown here is derived from an EMBL/GenBank/DDBJ whole genome shotgun (WGS) entry which is preliminary data.</text>
</comment>
<proteinExistence type="predicted"/>
<dbReference type="GO" id="GO:0020037">
    <property type="term" value="F:heme binding"/>
    <property type="evidence" value="ECO:0007669"/>
    <property type="project" value="InterPro"/>
</dbReference>
<dbReference type="EMBL" id="JADGMS010000006">
    <property type="protein sequence ID" value="KAF9680181.1"/>
    <property type="molecule type" value="Genomic_DNA"/>
</dbReference>
<evidence type="ECO:0008006" key="3">
    <source>
        <dbReference type="Google" id="ProtNLM"/>
    </source>
</evidence>
<dbReference type="GO" id="GO:0005506">
    <property type="term" value="F:iron ion binding"/>
    <property type="evidence" value="ECO:0007669"/>
    <property type="project" value="InterPro"/>
</dbReference>
<dbReference type="GO" id="GO:0004497">
    <property type="term" value="F:monooxygenase activity"/>
    <property type="evidence" value="ECO:0007669"/>
    <property type="project" value="InterPro"/>
</dbReference>
<keyword evidence="2" id="KW-1185">Reference proteome</keyword>
<dbReference type="GO" id="GO:0016705">
    <property type="term" value="F:oxidoreductase activity, acting on paired donors, with incorporation or reduction of molecular oxygen"/>
    <property type="evidence" value="ECO:0007669"/>
    <property type="project" value="InterPro"/>
</dbReference>
<protein>
    <recommendedName>
        <fullName evidence="3">Cytochrome P450</fullName>
    </recommendedName>
</protein>
<dbReference type="Pfam" id="PF00067">
    <property type="entry name" value="p450"/>
    <property type="match status" value="1"/>
</dbReference>
<name>A0A835N0F6_9ROSI</name>
<sequence>MFLVKGRRFIEEVKEAQEIFTVVVGDHTRVEPINIPLPVQSLLAEFQDITPSALPEGLPPMLGWDTKCGRLLAFFEMVGSSRDHEEHGGGHGTSHEYSGEIYEGEDKVVEVKEKKDKRFPRCTIGDMFFAGSETTSTTIEWAMIELLCDPMAMGRATE</sequence>
<dbReference type="SUPFAM" id="SSF48264">
    <property type="entry name" value="Cytochrome P450"/>
    <property type="match status" value="1"/>
</dbReference>
<evidence type="ECO:0000313" key="2">
    <source>
        <dbReference type="Proteomes" id="UP000657918"/>
    </source>
</evidence>
<dbReference type="OrthoDB" id="755778at2759"/>
<organism evidence="1 2">
    <name type="scientific">Salix dunnii</name>
    <dbReference type="NCBI Taxonomy" id="1413687"/>
    <lineage>
        <taxon>Eukaryota</taxon>
        <taxon>Viridiplantae</taxon>
        <taxon>Streptophyta</taxon>
        <taxon>Embryophyta</taxon>
        <taxon>Tracheophyta</taxon>
        <taxon>Spermatophyta</taxon>
        <taxon>Magnoliopsida</taxon>
        <taxon>eudicotyledons</taxon>
        <taxon>Gunneridae</taxon>
        <taxon>Pentapetalae</taxon>
        <taxon>rosids</taxon>
        <taxon>fabids</taxon>
        <taxon>Malpighiales</taxon>
        <taxon>Salicaceae</taxon>
        <taxon>Saliceae</taxon>
        <taxon>Salix</taxon>
    </lineage>
</organism>
<dbReference type="Proteomes" id="UP000657918">
    <property type="component" value="Unassembled WGS sequence"/>
</dbReference>